<accession>A0A934RS18</accession>
<evidence type="ECO:0008006" key="4">
    <source>
        <dbReference type="Google" id="ProtNLM"/>
    </source>
</evidence>
<proteinExistence type="predicted"/>
<gene>
    <name evidence="2" type="ORF">JIN87_00430</name>
</gene>
<comment type="caution">
    <text evidence="2">The sequence shown here is derived from an EMBL/GenBank/DDBJ whole genome shotgun (WGS) entry which is preliminary data.</text>
</comment>
<feature type="transmembrane region" description="Helical" evidence="1">
    <location>
        <begin position="37"/>
        <end position="58"/>
    </location>
</feature>
<dbReference type="AlphaFoldDB" id="A0A934RS18"/>
<organism evidence="2 3">
    <name type="scientific">Pelagicoccus mobilis</name>
    <dbReference type="NCBI Taxonomy" id="415221"/>
    <lineage>
        <taxon>Bacteria</taxon>
        <taxon>Pseudomonadati</taxon>
        <taxon>Verrucomicrobiota</taxon>
        <taxon>Opitutia</taxon>
        <taxon>Puniceicoccales</taxon>
        <taxon>Pelagicoccaceae</taxon>
        <taxon>Pelagicoccus</taxon>
    </lineage>
</organism>
<feature type="transmembrane region" description="Helical" evidence="1">
    <location>
        <begin position="64"/>
        <end position="85"/>
    </location>
</feature>
<keyword evidence="1" id="KW-1133">Transmembrane helix</keyword>
<dbReference type="Pfam" id="PF03083">
    <property type="entry name" value="MtN3_slv"/>
    <property type="match status" value="1"/>
</dbReference>
<dbReference type="Gene3D" id="1.20.1280.290">
    <property type="match status" value="1"/>
</dbReference>
<feature type="transmembrane region" description="Helical" evidence="1">
    <location>
        <begin position="6"/>
        <end position="25"/>
    </location>
</feature>
<reference evidence="2" key="1">
    <citation type="submission" date="2021-01" db="EMBL/GenBank/DDBJ databases">
        <title>Modified the classification status of verrucomicrobia.</title>
        <authorList>
            <person name="Feng X."/>
        </authorList>
    </citation>
    <scope>NUCLEOTIDE SEQUENCE</scope>
    <source>
        <strain evidence="2">KCTC 13126</strain>
    </source>
</reference>
<keyword evidence="1" id="KW-0472">Membrane</keyword>
<dbReference type="RefSeq" id="WP_200353521.1">
    <property type="nucleotide sequence ID" value="NZ_JAENIL010000001.1"/>
</dbReference>
<keyword evidence="3" id="KW-1185">Reference proteome</keyword>
<dbReference type="GO" id="GO:0016020">
    <property type="term" value="C:membrane"/>
    <property type="evidence" value="ECO:0007669"/>
    <property type="project" value="InterPro"/>
</dbReference>
<evidence type="ECO:0000313" key="2">
    <source>
        <dbReference type="EMBL" id="MBK1875306.1"/>
    </source>
</evidence>
<evidence type="ECO:0000256" key="1">
    <source>
        <dbReference type="SAM" id="Phobius"/>
    </source>
</evidence>
<keyword evidence="1" id="KW-0812">Transmembrane</keyword>
<dbReference type="EMBL" id="JAENIL010000001">
    <property type="protein sequence ID" value="MBK1875306.1"/>
    <property type="molecule type" value="Genomic_DNA"/>
</dbReference>
<protein>
    <recommendedName>
        <fullName evidence="4">MtN3 and saliva related transmembrane protein</fullName>
    </recommendedName>
</protein>
<dbReference type="Proteomes" id="UP000617628">
    <property type="component" value="Unassembled WGS sequence"/>
</dbReference>
<sequence>MESTLGTIAMITGLLMTFLGLPGQILKTWKSKSANDLSLFMWGMGFANVVAWTSYGLFREEPDWYLVIPNAFGLLFVAVILFQIFHYGKKKQNVPTDSHSPKSKK</sequence>
<evidence type="ECO:0000313" key="3">
    <source>
        <dbReference type="Proteomes" id="UP000617628"/>
    </source>
</evidence>
<name>A0A934RS18_9BACT</name>
<dbReference type="InterPro" id="IPR004316">
    <property type="entry name" value="SWEET_rpt"/>
</dbReference>